<dbReference type="AlphaFoldDB" id="A0A2S7RY40"/>
<name>A0A2S7RY40_ENTMU</name>
<keyword evidence="1" id="KW-0732">Signal</keyword>
<feature type="signal peptide" evidence="1">
    <location>
        <begin position="1"/>
        <end position="21"/>
    </location>
</feature>
<dbReference type="EMBL" id="PUAP01000009">
    <property type="protein sequence ID" value="PQF24987.1"/>
    <property type="molecule type" value="Genomic_DNA"/>
</dbReference>
<evidence type="ECO:0000313" key="3">
    <source>
        <dbReference type="Proteomes" id="UP000237934"/>
    </source>
</evidence>
<gene>
    <name evidence="2" type="ORF">CUS89_02850</name>
</gene>
<protein>
    <recommendedName>
        <fullName evidence="4">WxL domain-containing protein</fullName>
    </recommendedName>
</protein>
<proteinExistence type="predicted"/>
<dbReference type="RefSeq" id="WP_104870967.1">
    <property type="nucleotide sequence ID" value="NZ_PUAP01000009.1"/>
</dbReference>
<evidence type="ECO:0008006" key="4">
    <source>
        <dbReference type="Google" id="ProtNLM"/>
    </source>
</evidence>
<accession>A0A2S7RY40</accession>
<dbReference type="Proteomes" id="UP000237934">
    <property type="component" value="Unassembled WGS sequence"/>
</dbReference>
<evidence type="ECO:0000256" key="1">
    <source>
        <dbReference type="SAM" id="SignalP"/>
    </source>
</evidence>
<comment type="caution">
    <text evidence="2">The sequence shown here is derived from an EMBL/GenBank/DDBJ whole genome shotgun (WGS) entry which is preliminary data.</text>
</comment>
<evidence type="ECO:0000313" key="2">
    <source>
        <dbReference type="EMBL" id="PQF24987.1"/>
    </source>
</evidence>
<reference evidence="2 3" key="1">
    <citation type="journal article" date="2018" name="Pathog. Dis.">
        <title>Whole-genome sequencing based characterization of antimicrobial resistance in Enterococcus.</title>
        <authorList>
            <person name="Tyson G."/>
        </authorList>
    </citation>
    <scope>NUCLEOTIDE SEQUENCE [LARGE SCALE GENOMIC DNA]</scope>
    <source>
        <strain evidence="2 3">CVM N55263</strain>
    </source>
</reference>
<organism evidence="2 3">
    <name type="scientific">Enterococcus mundtii</name>
    <dbReference type="NCBI Taxonomy" id="53346"/>
    <lineage>
        <taxon>Bacteria</taxon>
        <taxon>Bacillati</taxon>
        <taxon>Bacillota</taxon>
        <taxon>Bacilli</taxon>
        <taxon>Lactobacillales</taxon>
        <taxon>Enterococcaceae</taxon>
        <taxon>Enterococcus</taxon>
    </lineage>
</organism>
<feature type="chain" id="PRO_5039252730" description="WxL domain-containing protein" evidence="1">
    <location>
        <begin position="22"/>
        <end position="219"/>
    </location>
</feature>
<sequence>MKAKNILATGLMFGTILAAGASVQADIVINGDDQTIDNSLGGSIDKTADVAIDGTLGFDNTDPEAPEPGNPDKWLNVTLPLKAVFYTEPEDYQTILGGEHTITNHSGRPVKISVGSYKVSSGDISAIDRLTLVDSLGTTNLLIENGAENSNLSGDLMMTLASPNARPGDLTGASTATFTFEGDVDTDVLDFPTDKGSISIASKLTLNIEALDEAGDPYP</sequence>